<accession>A0ACB5TDZ4</accession>
<keyword evidence="2" id="KW-1185">Reference proteome</keyword>
<reference evidence="1" key="1">
    <citation type="submission" date="2023-04" db="EMBL/GenBank/DDBJ databases">
        <title>Ambrosiozyma monospora NBRC 10751.</title>
        <authorList>
            <person name="Ichikawa N."/>
            <person name="Sato H."/>
            <person name="Tonouchi N."/>
        </authorList>
    </citation>
    <scope>NUCLEOTIDE SEQUENCE</scope>
    <source>
        <strain evidence="1">NBRC 10751</strain>
    </source>
</reference>
<dbReference type="Proteomes" id="UP001165064">
    <property type="component" value="Unassembled WGS sequence"/>
</dbReference>
<evidence type="ECO:0000313" key="2">
    <source>
        <dbReference type="Proteomes" id="UP001165064"/>
    </source>
</evidence>
<sequence>MSHALSLYTDSDIHFREGEDTVRNGVKSISDQNYARLKYPHWAPTWDPKHEGAFENPGPFVHHDRGYFGDPSFDRLLGGKEAKRTPITPKLGDVIEGVQLSKLTSQQKDDLALLVEQRGVVVFRDQDFKELPFDSIIEWGNYFGPLHVHATSGAPLGQSEFHITFRRGEKGEAKKTLANKLNSIGWHSDVSYELQPPGITLFGMLQTDINGGGDTQFIDMFEAYDRLSPQMQAFCETLQVLNSSAQQAEAARLFGGVQRKTEIESIHPLVIYHPVIKRKALYVNQSFSTRILGLKQEESDLLLKFLIRHTETLLDGHLRANWDENTVVLWDNRRVIHTATVDWDNEALRHAFRLTTLGNRPVGSEAEFNDWTPEKELEELKHLDEKLQMTPADYYENYGKKFAEYSKRK</sequence>
<evidence type="ECO:0000313" key="1">
    <source>
        <dbReference type="EMBL" id="GME86389.1"/>
    </source>
</evidence>
<protein>
    <submittedName>
        <fullName evidence="1">Unnamed protein product</fullName>
    </submittedName>
</protein>
<comment type="caution">
    <text evidence="1">The sequence shown here is derived from an EMBL/GenBank/DDBJ whole genome shotgun (WGS) entry which is preliminary data.</text>
</comment>
<name>A0ACB5TDZ4_AMBMO</name>
<dbReference type="EMBL" id="BSXS01006851">
    <property type="protein sequence ID" value="GME86389.1"/>
    <property type="molecule type" value="Genomic_DNA"/>
</dbReference>
<gene>
    <name evidence="1" type="ORF">Amon02_000796200</name>
</gene>
<proteinExistence type="predicted"/>
<organism evidence="1 2">
    <name type="scientific">Ambrosiozyma monospora</name>
    <name type="common">Yeast</name>
    <name type="synonym">Endomycopsis monosporus</name>
    <dbReference type="NCBI Taxonomy" id="43982"/>
    <lineage>
        <taxon>Eukaryota</taxon>
        <taxon>Fungi</taxon>
        <taxon>Dikarya</taxon>
        <taxon>Ascomycota</taxon>
        <taxon>Saccharomycotina</taxon>
        <taxon>Pichiomycetes</taxon>
        <taxon>Pichiales</taxon>
        <taxon>Pichiaceae</taxon>
        <taxon>Ambrosiozyma</taxon>
    </lineage>
</organism>